<dbReference type="InterPro" id="IPR007197">
    <property type="entry name" value="rSAM"/>
</dbReference>
<keyword evidence="2" id="KW-0687">Ribonucleoprotein</keyword>
<dbReference type="GO" id="GO:0016740">
    <property type="term" value="F:transferase activity"/>
    <property type="evidence" value="ECO:0007669"/>
    <property type="project" value="UniProtKB-KW"/>
</dbReference>
<comment type="caution">
    <text evidence="2">The sequence shown here is derived from an EMBL/GenBank/DDBJ whole genome shotgun (WGS) entry which is preliminary data.</text>
</comment>
<name>A0A162FFM5_9EURY</name>
<dbReference type="STRING" id="49547.MBCUR_10670"/>
<dbReference type="OrthoDB" id="2305at2157"/>
<dbReference type="Gene3D" id="3.80.30.20">
    <property type="entry name" value="tm_1862 like domain"/>
    <property type="match status" value="1"/>
</dbReference>
<dbReference type="GO" id="GO:0051536">
    <property type="term" value="F:iron-sulfur cluster binding"/>
    <property type="evidence" value="ECO:0007669"/>
    <property type="project" value="InterPro"/>
</dbReference>
<dbReference type="SMART" id="SM00729">
    <property type="entry name" value="Elp3"/>
    <property type="match status" value="1"/>
</dbReference>
<dbReference type="Pfam" id="PF04055">
    <property type="entry name" value="Radical_SAM"/>
    <property type="match status" value="1"/>
</dbReference>
<keyword evidence="2" id="KW-0808">Transferase</keyword>
<evidence type="ECO:0000259" key="1">
    <source>
        <dbReference type="PROSITE" id="PS51918"/>
    </source>
</evidence>
<feature type="domain" description="Radical SAM core" evidence="1">
    <location>
        <begin position="206"/>
        <end position="436"/>
    </location>
</feature>
<dbReference type="Pfam" id="PF19864">
    <property type="entry name" value="Radical_SAM_N2"/>
    <property type="match status" value="1"/>
</dbReference>
<accession>A0A162FFM5</accession>
<dbReference type="PROSITE" id="PS51918">
    <property type="entry name" value="RADICAL_SAM"/>
    <property type="match status" value="1"/>
</dbReference>
<dbReference type="RefSeq" id="WP_067091206.1">
    <property type="nucleotide sequence ID" value="NZ_LWMV01000168.1"/>
</dbReference>
<keyword evidence="3" id="KW-1185">Reference proteome</keyword>
<dbReference type="Proteomes" id="UP000077245">
    <property type="component" value="Unassembled WGS sequence"/>
</dbReference>
<dbReference type="GO" id="GO:0005840">
    <property type="term" value="C:ribosome"/>
    <property type="evidence" value="ECO:0007669"/>
    <property type="project" value="UniProtKB-KW"/>
</dbReference>
<dbReference type="SFLD" id="SFLDG01082">
    <property type="entry name" value="B12-binding_domain_containing"/>
    <property type="match status" value="1"/>
</dbReference>
<gene>
    <name evidence="2" type="primary">rimO</name>
    <name evidence="2" type="ORF">MBCUR_10670</name>
</gene>
<dbReference type="EMBL" id="LWMV01000168">
    <property type="protein sequence ID" value="KZX12375.1"/>
    <property type="molecule type" value="Genomic_DNA"/>
</dbReference>
<dbReference type="InterPro" id="IPR045784">
    <property type="entry name" value="Radical_SAM_N2"/>
</dbReference>
<evidence type="ECO:0000313" key="2">
    <source>
        <dbReference type="EMBL" id="KZX12375.1"/>
    </source>
</evidence>
<sequence length="517" mass="59617">MLNEENIIIKNPLEVDINLASVYPNLYRTAMSSLGYQIIYGMVNAREDSFCERVIYPNHRSIETNTPLSEFDIVSFTIQYEQDYFNVLKILKASNIPLKVEDRLNEKDNSYPLIIAGGPCISSNPLPLADFVDLFIIGEGEVVLDKFLDKFKTLNNPKKEIESFLDIEGIYLYDKLVKRMIVSDMDDAFHLNSPIVTKTDESDFKPALGNSILLNVSRGCFRSCKFCMSGYLYRPMRETSLNKLLNTAIDARDKTGLNKISLVAPSVSDYSQIDELSKKLLDLGFDISMPSLRIESITKETLENLKESGAKSITLAPESIYTLRKRLNKDINDEKIFQVIEEAFKLNFNIKFYFLIGIPGENMVSIEELVEYIKYINTLKNSITPKSKIKFSVNPLIPKSHTPFQWMGYDIKDIKKKIRLMKKELKNFDIKFDSPKMGLIQYVLSTKGREIGELIQKSIPDILDKNNFDDLKIDIKQWNQHSKGYKIEDDLPWKNIDIGIKESFFKKQYEQLLNDYD</sequence>
<dbReference type="SUPFAM" id="SSF102114">
    <property type="entry name" value="Radical SAM enzymes"/>
    <property type="match status" value="1"/>
</dbReference>
<protein>
    <submittedName>
        <fullName evidence="2">Ribosomal protein S12 methylthiotransferase RimO</fullName>
    </submittedName>
</protein>
<dbReference type="PANTHER" id="PTHR42731:SF5">
    <property type="entry name" value="RADICAL SAM DOMAIN PROTEIN"/>
    <property type="match status" value="1"/>
</dbReference>
<dbReference type="SFLD" id="SFLDS00029">
    <property type="entry name" value="Radical_SAM"/>
    <property type="match status" value="1"/>
</dbReference>
<dbReference type="PATRIC" id="fig|49547.3.peg.1139"/>
<evidence type="ECO:0000313" key="3">
    <source>
        <dbReference type="Proteomes" id="UP000077245"/>
    </source>
</evidence>
<dbReference type="PANTHER" id="PTHR42731">
    <property type="entry name" value="SLL1084 PROTEIN"/>
    <property type="match status" value="1"/>
</dbReference>
<dbReference type="Gene3D" id="3.40.50.280">
    <property type="entry name" value="Cobalamin-binding domain"/>
    <property type="match status" value="1"/>
</dbReference>
<dbReference type="InterPro" id="IPR023404">
    <property type="entry name" value="rSAM_horseshoe"/>
</dbReference>
<dbReference type="AlphaFoldDB" id="A0A162FFM5"/>
<keyword evidence="2" id="KW-0689">Ribosomal protein</keyword>
<dbReference type="CDD" id="cd01335">
    <property type="entry name" value="Radical_SAM"/>
    <property type="match status" value="1"/>
</dbReference>
<proteinExistence type="predicted"/>
<reference evidence="2 3" key="1">
    <citation type="submission" date="2016-04" db="EMBL/GenBank/DDBJ databases">
        <title>Genome sequence of Methanobrevibacter curvatus DSM 11111.</title>
        <authorList>
            <person name="Poehlein A."/>
            <person name="Seedorf H."/>
            <person name="Daniel R."/>
        </authorList>
    </citation>
    <scope>NUCLEOTIDE SEQUENCE [LARGE SCALE GENOMIC DNA]</scope>
    <source>
        <strain evidence="2 3">DSM 11111</strain>
    </source>
</reference>
<dbReference type="InterPro" id="IPR006638">
    <property type="entry name" value="Elp3/MiaA/NifB-like_rSAM"/>
</dbReference>
<dbReference type="InterPro" id="IPR058240">
    <property type="entry name" value="rSAM_sf"/>
</dbReference>
<organism evidence="2 3">
    <name type="scientific">Methanobrevibacter curvatus</name>
    <dbReference type="NCBI Taxonomy" id="49547"/>
    <lineage>
        <taxon>Archaea</taxon>
        <taxon>Methanobacteriati</taxon>
        <taxon>Methanobacteriota</taxon>
        <taxon>Methanomada group</taxon>
        <taxon>Methanobacteria</taxon>
        <taxon>Methanobacteriales</taxon>
        <taxon>Methanobacteriaceae</taxon>
        <taxon>Methanobrevibacter</taxon>
    </lineage>
</organism>